<organism evidence="2 3">
    <name type="scientific">Trema orientale</name>
    <name type="common">Charcoal tree</name>
    <name type="synonym">Celtis orientalis</name>
    <dbReference type="NCBI Taxonomy" id="63057"/>
    <lineage>
        <taxon>Eukaryota</taxon>
        <taxon>Viridiplantae</taxon>
        <taxon>Streptophyta</taxon>
        <taxon>Embryophyta</taxon>
        <taxon>Tracheophyta</taxon>
        <taxon>Spermatophyta</taxon>
        <taxon>Magnoliopsida</taxon>
        <taxon>eudicotyledons</taxon>
        <taxon>Gunneridae</taxon>
        <taxon>Pentapetalae</taxon>
        <taxon>rosids</taxon>
        <taxon>fabids</taxon>
        <taxon>Rosales</taxon>
        <taxon>Cannabaceae</taxon>
        <taxon>Trema</taxon>
    </lineage>
</organism>
<evidence type="ECO:0000313" key="3">
    <source>
        <dbReference type="Proteomes" id="UP000237000"/>
    </source>
</evidence>
<feature type="non-terminal residue" evidence="2">
    <location>
        <position position="1"/>
    </location>
</feature>
<accession>A0A2P5F4B7</accession>
<dbReference type="OrthoDB" id="10537006at2759"/>
<feature type="region of interest" description="Disordered" evidence="1">
    <location>
        <begin position="61"/>
        <end position="90"/>
    </location>
</feature>
<evidence type="ECO:0000256" key="1">
    <source>
        <dbReference type="SAM" id="MobiDB-lite"/>
    </source>
</evidence>
<name>A0A2P5F4B7_TREOI</name>
<dbReference type="InParanoid" id="A0A2P5F4B7"/>
<reference evidence="3" key="1">
    <citation type="submission" date="2016-06" db="EMBL/GenBank/DDBJ databases">
        <title>Parallel loss of symbiosis genes in relatives of nitrogen-fixing non-legume Parasponia.</title>
        <authorList>
            <person name="Van Velzen R."/>
            <person name="Holmer R."/>
            <person name="Bu F."/>
            <person name="Rutten L."/>
            <person name="Van Zeijl A."/>
            <person name="Liu W."/>
            <person name="Santuari L."/>
            <person name="Cao Q."/>
            <person name="Sharma T."/>
            <person name="Shen D."/>
            <person name="Roswanjaya Y."/>
            <person name="Wardhani T."/>
            <person name="Kalhor M.S."/>
            <person name="Jansen J."/>
            <person name="Van den Hoogen J."/>
            <person name="Gungor B."/>
            <person name="Hartog M."/>
            <person name="Hontelez J."/>
            <person name="Verver J."/>
            <person name="Yang W.-C."/>
            <person name="Schijlen E."/>
            <person name="Repin R."/>
            <person name="Schilthuizen M."/>
            <person name="Schranz E."/>
            <person name="Heidstra R."/>
            <person name="Miyata K."/>
            <person name="Fedorova E."/>
            <person name="Kohlen W."/>
            <person name="Bisseling T."/>
            <person name="Smit S."/>
            <person name="Geurts R."/>
        </authorList>
    </citation>
    <scope>NUCLEOTIDE SEQUENCE [LARGE SCALE GENOMIC DNA]</scope>
    <source>
        <strain evidence="3">cv. RG33-2</strain>
    </source>
</reference>
<evidence type="ECO:0000313" key="2">
    <source>
        <dbReference type="EMBL" id="PON92622.1"/>
    </source>
</evidence>
<dbReference type="Proteomes" id="UP000237000">
    <property type="component" value="Unassembled WGS sequence"/>
</dbReference>
<dbReference type="EMBL" id="JXTC01000063">
    <property type="protein sequence ID" value="PON92622.1"/>
    <property type="molecule type" value="Genomic_DNA"/>
</dbReference>
<proteinExistence type="predicted"/>
<gene>
    <name evidence="2" type="ORF">TorRG33x02_114820</name>
</gene>
<sequence length="90" mass="9700">SALVSGRVFGLAWVANGGVGRQKRRKQPQIAASSRGYPTRLGRRWAKTIAGVASSAVWEDLGRSSWPDSTPTGGFRRSTVKRKNERGSGT</sequence>
<keyword evidence="3" id="KW-1185">Reference proteome</keyword>
<protein>
    <submittedName>
        <fullName evidence="2">Uncharacterized protein</fullName>
    </submittedName>
</protein>
<comment type="caution">
    <text evidence="2">The sequence shown here is derived from an EMBL/GenBank/DDBJ whole genome shotgun (WGS) entry which is preliminary data.</text>
</comment>
<dbReference type="AlphaFoldDB" id="A0A2P5F4B7"/>